<name>A0A0R1P5L7_9LACO</name>
<evidence type="ECO:0000259" key="2">
    <source>
        <dbReference type="Pfam" id="PF13751"/>
    </source>
</evidence>
<dbReference type="PANTHER" id="PTHR33408">
    <property type="entry name" value="TRANSPOSASE"/>
    <property type="match status" value="1"/>
</dbReference>
<protein>
    <submittedName>
        <fullName evidence="3">Transposase</fullName>
    </submittedName>
</protein>
<sequence>MIKKSFLYFTNLLEQEGLINEGAIFIDGTKIEADANRYTFVWRKAVEKYHEKLKAQAVELYDELIAKEVVKAMAKEQVQTSQGLAELAQETEAEIEKLTEEIAREPKAIPGGSPRKARRRGLKKLLHKLRKDYVPRMKKYEEAKAIFAGRNSYSKTDHDATFMHMKEDHMRNGQLKPGYNIQVATTDQYVVDFALYPNPTDFKQYYIPYTMYEKEQTRKYKNDPSKLANWFYDEQDDYYLDQNGVRFSFKYYSRGKDKTTGQGRYNPNWQYLKEKVKAVLQSPEGSHIYRMRKYDVEPIFGHLKNVFGMRRTHLRGKKKVETDVGIAFMMMNLSKYWNRRWSKDQFCLSEKKKTVKQLKLRVS</sequence>
<dbReference type="EMBL" id="AZEL01000005">
    <property type="protein sequence ID" value="KRL25058.1"/>
    <property type="molecule type" value="Genomic_DNA"/>
</dbReference>
<reference evidence="3 4" key="1">
    <citation type="journal article" date="2015" name="Genome Announc.">
        <title>Expanding the biotechnology potential of lactobacilli through comparative genomics of 213 strains and associated genera.</title>
        <authorList>
            <person name="Sun Z."/>
            <person name="Harris H.M."/>
            <person name="McCann A."/>
            <person name="Guo C."/>
            <person name="Argimon S."/>
            <person name="Zhang W."/>
            <person name="Yang X."/>
            <person name="Jeffery I.B."/>
            <person name="Cooney J.C."/>
            <person name="Kagawa T.F."/>
            <person name="Liu W."/>
            <person name="Song Y."/>
            <person name="Salvetti E."/>
            <person name="Wrobel A."/>
            <person name="Rasinkangas P."/>
            <person name="Parkhill J."/>
            <person name="Rea M.C."/>
            <person name="O'Sullivan O."/>
            <person name="Ritari J."/>
            <person name="Douillard F.P."/>
            <person name="Paul Ross R."/>
            <person name="Yang R."/>
            <person name="Briner A.E."/>
            <person name="Felis G.E."/>
            <person name="de Vos W.M."/>
            <person name="Barrangou R."/>
            <person name="Klaenhammer T.R."/>
            <person name="Caufield P.W."/>
            <person name="Cui Y."/>
            <person name="Zhang H."/>
            <person name="O'Toole P.W."/>
        </authorList>
    </citation>
    <scope>NUCLEOTIDE SEQUENCE [LARGE SCALE GENOMIC DNA]</scope>
    <source>
        <strain evidence="3 4">DSM 10532</strain>
    </source>
</reference>
<evidence type="ECO:0000313" key="4">
    <source>
        <dbReference type="Proteomes" id="UP000051311"/>
    </source>
</evidence>
<comment type="caution">
    <text evidence="3">The sequence shown here is derived from an EMBL/GenBank/DDBJ whole genome shotgun (WGS) entry which is preliminary data.</text>
</comment>
<keyword evidence="1" id="KW-0175">Coiled coil</keyword>
<gene>
    <name evidence="3" type="ORF">FC37_GL000065</name>
</gene>
<dbReference type="PATRIC" id="fig|1423748.3.peg.69"/>
<dbReference type="eggNOG" id="COG3666">
    <property type="taxonomic scope" value="Bacteria"/>
</dbReference>
<feature type="coiled-coil region" evidence="1">
    <location>
        <begin position="81"/>
        <end position="108"/>
    </location>
</feature>
<dbReference type="Pfam" id="PF13751">
    <property type="entry name" value="DDE_Tnp_1_6"/>
    <property type="match status" value="1"/>
</dbReference>
<feature type="domain" description="Transposase DDE" evidence="2">
    <location>
        <begin position="258"/>
        <end position="337"/>
    </location>
</feature>
<evidence type="ECO:0000313" key="3">
    <source>
        <dbReference type="EMBL" id="KRL25058.1"/>
    </source>
</evidence>
<evidence type="ECO:0000256" key="1">
    <source>
        <dbReference type="SAM" id="Coils"/>
    </source>
</evidence>
<dbReference type="InterPro" id="IPR025668">
    <property type="entry name" value="Tnp_DDE_dom"/>
</dbReference>
<organism evidence="3 4">
    <name type="scientific">Lactobacillus gallinarum DSM 10532 = JCM 2011</name>
    <dbReference type="NCBI Taxonomy" id="1423748"/>
    <lineage>
        <taxon>Bacteria</taxon>
        <taxon>Bacillati</taxon>
        <taxon>Bacillota</taxon>
        <taxon>Bacilli</taxon>
        <taxon>Lactobacillales</taxon>
        <taxon>Lactobacillaceae</taxon>
        <taxon>Lactobacillus</taxon>
    </lineage>
</organism>
<proteinExistence type="predicted"/>
<dbReference type="Proteomes" id="UP000051311">
    <property type="component" value="Unassembled WGS sequence"/>
</dbReference>
<dbReference type="STRING" id="1423748.FC37_GL000065"/>
<accession>A0A0R1P5L7</accession>
<dbReference type="AlphaFoldDB" id="A0A0R1P5L7"/>
<dbReference type="PANTHER" id="PTHR33408:SF2">
    <property type="entry name" value="TRANSPOSASE DDE DOMAIN-CONTAINING PROTEIN"/>
    <property type="match status" value="1"/>
</dbReference>